<dbReference type="AlphaFoldDB" id="A0A1J7JE27"/>
<gene>
    <name evidence="2" type="ORF">CONLIGDRAFT_684364</name>
</gene>
<dbReference type="Proteomes" id="UP000182658">
    <property type="component" value="Unassembled WGS sequence"/>
</dbReference>
<feature type="region of interest" description="Disordered" evidence="1">
    <location>
        <begin position="1"/>
        <end position="107"/>
    </location>
</feature>
<evidence type="ECO:0000256" key="1">
    <source>
        <dbReference type="SAM" id="MobiDB-lite"/>
    </source>
</evidence>
<reference evidence="2 3" key="1">
    <citation type="submission" date="2016-10" db="EMBL/GenBank/DDBJ databases">
        <title>Draft genome sequence of Coniochaeta ligniaria NRRL30616, a lignocellulolytic fungus for bioabatement of inhibitors in plant biomass hydrolysates.</title>
        <authorList>
            <consortium name="DOE Joint Genome Institute"/>
            <person name="Jimenez D.J."/>
            <person name="Hector R.E."/>
            <person name="Riley R."/>
            <person name="Sun H."/>
            <person name="Grigoriev I.V."/>
            <person name="Van Elsas J.D."/>
            <person name="Nichols N.N."/>
        </authorList>
    </citation>
    <scope>NUCLEOTIDE SEQUENCE [LARGE SCALE GENOMIC DNA]</scope>
    <source>
        <strain evidence="2 3">NRRL 30616</strain>
    </source>
</reference>
<feature type="compositionally biased region" description="Acidic residues" evidence="1">
    <location>
        <begin position="43"/>
        <end position="52"/>
    </location>
</feature>
<dbReference type="InParanoid" id="A0A1J7JE27"/>
<accession>A0A1J7JE27</accession>
<sequence>MYSGSGGFSRSEGTMPIRSRQVSSARLRVSSTQSPVEDVGMNETDESVDGETAESPNTAIESVSDSDETTTSADETDDDNNEDSSSEEGSDDGDSEEDGSDEDDWDEDDYNLIVSVRMGETAPPAEFDMALSQHEGCTIQDLYLLFVERVAHHYPGSYRGPFTLENTLGTLSARHKYRGPNGRISWLGEWNVELDGVPLDMDFFDFVGERMEDYLYHTGGERRWFSLDIKVPLVEGGEERPVFAEVNWT</sequence>
<keyword evidence="3" id="KW-1185">Reference proteome</keyword>
<organism evidence="2 3">
    <name type="scientific">Coniochaeta ligniaria NRRL 30616</name>
    <dbReference type="NCBI Taxonomy" id="1408157"/>
    <lineage>
        <taxon>Eukaryota</taxon>
        <taxon>Fungi</taxon>
        <taxon>Dikarya</taxon>
        <taxon>Ascomycota</taxon>
        <taxon>Pezizomycotina</taxon>
        <taxon>Sordariomycetes</taxon>
        <taxon>Sordariomycetidae</taxon>
        <taxon>Coniochaetales</taxon>
        <taxon>Coniochaetaceae</taxon>
        <taxon>Coniochaeta</taxon>
    </lineage>
</organism>
<feature type="compositionally biased region" description="Acidic residues" evidence="1">
    <location>
        <begin position="64"/>
        <end position="107"/>
    </location>
</feature>
<proteinExistence type="predicted"/>
<protein>
    <submittedName>
        <fullName evidence="2">Uncharacterized protein</fullName>
    </submittedName>
</protein>
<evidence type="ECO:0000313" key="2">
    <source>
        <dbReference type="EMBL" id="OIW25826.1"/>
    </source>
</evidence>
<evidence type="ECO:0000313" key="3">
    <source>
        <dbReference type="Proteomes" id="UP000182658"/>
    </source>
</evidence>
<dbReference type="EMBL" id="KV875101">
    <property type="protein sequence ID" value="OIW25826.1"/>
    <property type="molecule type" value="Genomic_DNA"/>
</dbReference>
<feature type="compositionally biased region" description="Polar residues" evidence="1">
    <location>
        <begin position="20"/>
        <end position="35"/>
    </location>
</feature>
<name>A0A1J7JE27_9PEZI</name>